<keyword evidence="4" id="KW-0732">Signal</keyword>
<name>A0ABW1YSM9_9GAMM</name>
<evidence type="ECO:0000256" key="2">
    <source>
        <dbReference type="ARBA" id="ARBA00022801"/>
    </source>
</evidence>
<dbReference type="Gene3D" id="2.60.120.260">
    <property type="entry name" value="Galactose-binding domain-like"/>
    <property type="match status" value="1"/>
</dbReference>
<comment type="caution">
    <text evidence="6">The sequence shown here is derived from an EMBL/GenBank/DDBJ whole genome shotgun (WGS) entry which is preliminary data.</text>
</comment>
<gene>
    <name evidence="6" type="ORF">ACFQBM_16565</name>
</gene>
<dbReference type="InterPro" id="IPR027589">
    <property type="entry name" value="Choice_anch_B"/>
</dbReference>
<evidence type="ECO:0000313" key="7">
    <source>
        <dbReference type="Proteomes" id="UP001596425"/>
    </source>
</evidence>
<dbReference type="PANTHER" id="PTHR38787:SF3">
    <property type="entry name" value="REGULATORY P DOMAIN-CONTAINING PROTEIN"/>
    <property type="match status" value="1"/>
</dbReference>
<keyword evidence="1" id="KW-0645">Protease</keyword>
<dbReference type="Proteomes" id="UP001596425">
    <property type="component" value="Unassembled WGS sequence"/>
</dbReference>
<feature type="chain" id="PRO_5045850401" evidence="4">
    <location>
        <begin position="27"/>
        <end position="707"/>
    </location>
</feature>
<keyword evidence="2" id="KW-0378">Hydrolase</keyword>
<protein>
    <submittedName>
        <fullName evidence="6">Choice-of-anchor B family protein</fullName>
    </submittedName>
</protein>
<dbReference type="InterPro" id="IPR002884">
    <property type="entry name" value="P_dom"/>
</dbReference>
<evidence type="ECO:0000256" key="3">
    <source>
        <dbReference type="SAM" id="MobiDB-lite"/>
    </source>
</evidence>
<dbReference type="PROSITE" id="PS51829">
    <property type="entry name" value="P_HOMO_B"/>
    <property type="match status" value="1"/>
</dbReference>
<dbReference type="InterPro" id="IPR045474">
    <property type="entry name" value="GEVED"/>
</dbReference>
<dbReference type="Pfam" id="PF01483">
    <property type="entry name" value="P_proprotein"/>
    <property type="match status" value="1"/>
</dbReference>
<dbReference type="InterPro" id="IPR008979">
    <property type="entry name" value="Galactose-bd-like_sf"/>
</dbReference>
<dbReference type="EMBL" id="JBHSVR010000001">
    <property type="protein sequence ID" value="MFC6634903.1"/>
    <property type="molecule type" value="Genomic_DNA"/>
</dbReference>
<keyword evidence="7" id="KW-1185">Reference proteome</keyword>
<accession>A0ABW1YSM9</accession>
<feature type="domain" description="P/Homo B" evidence="5">
    <location>
        <begin position="592"/>
        <end position="707"/>
    </location>
</feature>
<proteinExistence type="predicted"/>
<organism evidence="6 7">
    <name type="scientific">Microbulbifer taiwanensis</name>
    <dbReference type="NCBI Taxonomy" id="986746"/>
    <lineage>
        <taxon>Bacteria</taxon>
        <taxon>Pseudomonadati</taxon>
        <taxon>Pseudomonadota</taxon>
        <taxon>Gammaproteobacteria</taxon>
        <taxon>Cellvibrionales</taxon>
        <taxon>Microbulbiferaceae</taxon>
        <taxon>Microbulbifer</taxon>
    </lineage>
</organism>
<dbReference type="RefSeq" id="WP_193191187.1">
    <property type="nucleotide sequence ID" value="NZ_JACZFR010000017.1"/>
</dbReference>
<feature type="region of interest" description="Disordered" evidence="3">
    <location>
        <begin position="432"/>
        <end position="451"/>
    </location>
</feature>
<dbReference type="SUPFAM" id="SSF75011">
    <property type="entry name" value="3-carboxy-cis,cis-mucoante lactonizing enzyme"/>
    <property type="match status" value="1"/>
</dbReference>
<sequence>MIKPFNRGLAAMLLSLVSVFSWSHSAMFPDGFEYDDSNEGALPSGMQALMENQQAATLCQGGSAAGYPCKNVDLMSFVAKADMGGGSANLNDIWGYSDPQTGAEIAIVGRTNGTSFVDVTAPESPVFLGFLPSHNNGSDSWRDVKVYNDHAFIVADGSGNSSHGLQVFDLRSLRNLPSPGQTLSESAHMGGFGNAHNIAINEDSGYAYVVGSNQCSGGLYMVDISDPANPQYAGCFSSDGYTHDAQCVIYAGPDTDYSGREICVGYNEDTITIVDVTDKFNPVQLSRTLYQGSQYTHQGWFLDDNHSILIMNDELDESRNGHNTTSYIYDVSDLQNPVEIGRYVGPTAAIDHNLYTRDGYIYESNYRAGLRILDAADIAGGQLSEVAYFDTIPNSNSAQFSGTWSNYAYFASGNVIMSDIGNGLFTVRPDWDAIQNPDPDPDPDYCSAGSDNASEEWISQVDLAGFSHSSGSATYSDFTAQLVNLNEGANAVSLTPAFSGSSYGEYWKVWIDLNGDGDFTDSGEEVFSSGGTSSGTVNGTLNVPAGSEGVSSRLRIAMRYNAAPSPCGSFNYGEVEDYSVTIGAGDGGGGDGDPVTYSNTGSYSIPDNNATGVSSPVDVDRGGASEGIEVSVDISHTYIGDLEVDLLAPSGAVFSLHDRSGGSADDIVQTYSLDAGTEASAGQWSLRVRDRASRDTGTINEWSLTFQ</sequence>
<dbReference type="InterPro" id="IPR013211">
    <property type="entry name" value="LVIVD"/>
</dbReference>
<feature type="signal peptide" evidence="4">
    <location>
        <begin position="1"/>
        <end position="26"/>
    </location>
</feature>
<dbReference type="SUPFAM" id="SSF49785">
    <property type="entry name" value="Galactose-binding domain-like"/>
    <property type="match status" value="1"/>
</dbReference>
<dbReference type="PANTHER" id="PTHR38787">
    <property type="entry name" value="REGULATORY P DOMAIN-CONTAINING PROTEIN"/>
    <property type="match status" value="1"/>
</dbReference>
<reference evidence="7" key="1">
    <citation type="journal article" date="2019" name="Int. J. Syst. Evol. Microbiol.">
        <title>The Global Catalogue of Microorganisms (GCM) 10K type strain sequencing project: providing services to taxonomists for standard genome sequencing and annotation.</title>
        <authorList>
            <consortium name="The Broad Institute Genomics Platform"/>
            <consortium name="The Broad Institute Genome Sequencing Center for Infectious Disease"/>
            <person name="Wu L."/>
            <person name="Ma J."/>
        </authorList>
    </citation>
    <scope>NUCLEOTIDE SEQUENCE [LARGE SCALE GENOMIC DNA]</scope>
    <source>
        <strain evidence="7">CGMCC 1.13718</strain>
    </source>
</reference>
<evidence type="ECO:0000256" key="1">
    <source>
        <dbReference type="ARBA" id="ARBA00022670"/>
    </source>
</evidence>
<dbReference type="Pfam" id="PF08309">
    <property type="entry name" value="LVIVD"/>
    <property type="match status" value="1"/>
</dbReference>
<evidence type="ECO:0000259" key="5">
    <source>
        <dbReference type="PROSITE" id="PS51829"/>
    </source>
</evidence>
<dbReference type="NCBIfam" id="TIGR04312">
    <property type="entry name" value="choice_anch_B"/>
    <property type="match status" value="1"/>
</dbReference>
<dbReference type="Pfam" id="PF20009">
    <property type="entry name" value="GEVED"/>
    <property type="match status" value="1"/>
</dbReference>
<evidence type="ECO:0000256" key="4">
    <source>
        <dbReference type="SAM" id="SignalP"/>
    </source>
</evidence>
<evidence type="ECO:0000313" key="6">
    <source>
        <dbReference type="EMBL" id="MFC6634903.1"/>
    </source>
</evidence>